<dbReference type="EMBL" id="SSTE01006526">
    <property type="protein sequence ID" value="KAA0059195.1"/>
    <property type="molecule type" value="Genomic_DNA"/>
</dbReference>
<organism evidence="4 6">
    <name type="scientific">Cucumis melo var. makuwa</name>
    <name type="common">Oriental melon</name>
    <dbReference type="NCBI Taxonomy" id="1194695"/>
    <lineage>
        <taxon>Eukaryota</taxon>
        <taxon>Viridiplantae</taxon>
        <taxon>Streptophyta</taxon>
        <taxon>Embryophyta</taxon>
        <taxon>Tracheophyta</taxon>
        <taxon>Spermatophyta</taxon>
        <taxon>Magnoliopsida</taxon>
        <taxon>eudicotyledons</taxon>
        <taxon>Gunneridae</taxon>
        <taxon>Pentapetalae</taxon>
        <taxon>rosids</taxon>
        <taxon>fabids</taxon>
        <taxon>Cucurbitales</taxon>
        <taxon>Cucurbitaceae</taxon>
        <taxon>Benincaseae</taxon>
        <taxon>Cucumis</taxon>
    </lineage>
</organism>
<dbReference type="Proteomes" id="UP000321947">
    <property type="component" value="Unassembled WGS sequence"/>
</dbReference>
<evidence type="ECO:0000313" key="6">
    <source>
        <dbReference type="Proteomes" id="UP000321393"/>
    </source>
</evidence>
<sequence>MLSTSLPSYLWGDAILTAAHLINRMPSRILHLQTPLDCLKESYPSTRLVSEVPLRVFGCTAYVHNFGPNQTKFTPRAQACVFVGYPLHNAGENVSEESNSTFEFVEPTPITVFDIDPHPIILPTNQVPWKTYYRKNLRKEVGSPTSQPPAPVQDFEPDQGMENPTKPYTNNTMSENDKSDVAVLENMEEKNRDDETEVRIETSNCEAEQGHTRKLDEYDPSLDIPIALRKGTRSCTKHPICNYVSYDNLSPQFRAFTVSLDSTIIPKDIYTALECPEWNNAVMEEIKALEKNRTWEICALSKGHKTIGCKWVFSLKYKADGTLDRHKAKLVAKGFSQIYGIDYPETFSPIAKLNTVRVLLSVAGNKDWSMYQLDVKNAFLNRDLVKEVYMSPPLGFEAQFGQQVCKLQKSLYGLKQSSRARFDRLTTFVKSQGNQSTKTENGDEFEIKDLGNLKYFLGMEMARSKEGIFVSQRKYTLDLLIETGMLGCRPADTPIEFNCKLGNSVDQVPVDKEQYQRLAPYEKHMEAVNRILRYLKNTSGKGKSTSDYCTFVWGNLVTWRSKKQTFVARSSAETEYRAMSLGICEKIWLQKVLSDLHQECETLLKLFCDNKAAISIANNPVQHDRTKHVEIDRHFIKERLDSGSIYIPYIPSSQQIVDVLTKGLLKPHFDLCVSKLGLIDIYLPT</sequence>
<dbReference type="Pfam" id="PF25597">
    <property type="entry name" value="SH3_retrovirus"/>
    <property type="match status" value="1"/>
</dbReference>
<gene>
    <name evidence="5" type="ORF">E5676_scaffold295G00440</name>
    <name evidence="4" type="ORF">E6C27_scaffold430G001230</name>
</gene>
<feature type="region of interest" description="Disordered" evidence="1">
    <location>
        <begin position="189"/>
        <end position="214"/>
    </location>
</feature>
<proteinExistence type="predicted"/>
<dbReference type="CDD" id="cd09272">
    <property type="entry name" value="RNase_HI_RT_Ty1"/>
    <property type="match status" value="1"/>
</dbReference>
<feature type="domain" description="Reverse transcriptase Ty1/copia-type" evidence="2">
    <location>
        <begin position="292"/>
        <end position="442"/>
    </location>
</feature>
<evidence type="ECO:0000313" key="4">
    <source>
        <dbReference type="EMBL" id="KAA0059195.1"/>
    </source>
</evidence>
<feature type="region of interest" description="Disordered" evidence="1">
    <location>
        <begin position="140"/>
        <end position="177"/>
    </location>
</feature>
<evidence type="ECO:0000259" key="3">
    <source>
        <dbReference type="Pfam" id="PF25597"/>
    </source>
</evidence>
<dbReference type="PANTHER" id="PTHR11439">
    <property type="entry name" value="GAG-POL-RELATED RETROTRANSPOSON"/>
    <property type="match status" value="1"/>
</dbReference>
<reference evidence="6 7" key="1">
    <citation type="submission" date="2019-08" db="EMBL/GenBank/DDBJ databases">
        <title>Draft genome sequences of two oriental melons (Cucumis melo L. var makuwa).</title>
        <authorList>
            <person name="Kwon S.-Y."/>
        </authorList>
    </citation>
    <scope>NUCLEOTIDE SEQUENCE [LARGE SCALE GENOMIC DNA]</scope>
    <source>
        <strain evidence="7">cv. Chang Bougi</strain>
        <strain evidence="6">cv. SW 3</strain>
        <tissue evidence="4">Leaf</tissue>
    </source>
</reference>
<dbReference type="InterPro" id="IPR013103">
    <property type="entry name" value="RVT_2"/>
</dbReference>
<evidence type="ECO:0000259" key="2">
    <source>
        <dbReference type="Pfam" id="PF07727"/>
    </source>
</evidence>
<dbReference type="EMBL" id="SSTD01007026">
    <property type="protein sequence ID" value="TYK19324.1"/>
    <property type="molecule type" value="Genomic_DNA"/>
</dbReference>
<comment type="caution">
    <text evidence="4">The sequence shown here is derived from an EMBL/GenBank/DDBJ whole genome shotgun (WGS) entry which is preliminary data.</text>
</comment>
<dbReference type="Proteomes" id="UP000321393">
    <property type="component" value="Unassembled WGS sequence"/>
</dbReference>
<evidence type="ECO:0000256" key="1">
    <source>
        <dbReference type="SAM" id="MobiDB-lite"/>
    </source>
</evidence>
<dbReference type="InterPro" id="IPR043502">
    <property type="entry name" value="DNA/RNA_pol_sf"/>
</dbReference>
<dbReference type="PANTHER" id="PTHR11439:SF440">
    <property type="entry name" value="INTEGRASE CATALYTIC DOMAIN-CONTAINING PROTEIN"/>
    <property type="match status" value="1"/>
</dbReference>
<dbReference type="Pfam" id="PF07727">
    <property type="entry name" value="RVT_2"/>
    <property type="match status" value="1"/>
</dbReference>
<dbReference type="AlphaFoldDB" id="A0A5A7V021"/>
<evidence type="ECO:0000313" key="5">
    <source>
        <dbReference type="EMBL" id="TYK19324.1"/>
    </source>
</evidence>
<dbReference type="InterPro" id="IPR057670">
    <property type="entry name" value="SH3_retrovirus"/>
</dbReference>
<protein>
    <submittedName>
        <fullName evidence="4">Retrovirus-related Pol polyprotein from transposon TNT 1-94</fullName>
    </submittedName>
</protein>
<dbReference type="SUPFAM" id="SSF56672">
    <property type="entry name" value="DNA/RNA polymerases"/>
    <property type="match status" value="1"/>
</dbReference>
<feature type="domain" description="Retroviral polymerase SH3-like" evidence="3">
    <location>
        <begin position="59"/>
        <end position="90"/>
    </location>
</feature>
<dbReference type="OrthoDB" id="414945at2759"/>
<evidence type="ECO:0000313" key="7">
    <source>
        <dbReference type="Proteomes" id="UP000321947"/>
    </source>
</evidence>
<feature type="compositionally biased region" description="Basic and acidic residues" evidence="1">
    <location>
        <begin position="189"/>
        <end position="200"/>
    </location>
</feature>
<name>A0A5A7V021_CUCMM</name>
<accession>A0A5A7V021</accession>